<feature type="transmembrane region" description="Helical" evidence="1">
    <location>
        <begin position="83"/>
        <end position="104"/>
    </location>
</feature>
<dbReference type="Proteomes" id="UP000249260">
    <property type="component" value="Unassembled WGS sequence"/>
</dbReference>
<keyword evidence="1" id="KW-1133">Transmembrane helix</keyword>
<feature type="transmembrane region" description="Helical" evidence="1">
    <location>
        <begin position="56"/>
        <end position="77"/>
    </location>
</feature>
<dbReference type="EMBL" id="QLUW01000001">
    <property type="protein sequence ID" value="RAP78180.1"/>
    <property type="molecule type" value="Genomic_DNA"/>
</dbReference>
<protein>
    <submittedName>
        <fullName evidence="2">Uncharacterized protein</fullName>
    </submittedName>
</protein>
<evidence type="ECO:0000313" key="2">
    <source>
        <dbReference type="EMBL" id="RAP78180.1"/>
    </source>
</evidence>
<dbReference type="OrthoDB" id="1683109at2"/>
<reference evidence="2 3" key="1">
    <citation type="submission" date="2018-06" db="EMBL/GenBank/DDBJ databases">
        <title>Paenibacillus montanisoli sp. nov., isolated from mountain area soil.</title>
        <authorList>
            <person name="Wu M."/>
        </authorList>
    </citation>
    <scope>NUCLEOTIDE SEQUENCE [LARGE SCALE GENOMIC DNA]</scope>
    <source>
        <strain evidence="2 3">RA17</strain>
    </source>
</reference>
<dbReference type="AlphaFoldDB" id="A0A328U6K0"/>
<keyword evidence="1" id="KW-0812">Transmembrane</keyword>
<keyword evidence="1" id="KW-0472">Membrane</keyword>
<dbReference type="RefSeq" id="WP_112881304.1">
    <property type="nucleotide sequence ID" value="NZ_QLUW01000001.1"/>
</dbReference>
<organism evidence="2 3">
    <name type="scientific">Paenibacillus montanisoli</name>
    <dbReference type="NCBI Taxonomy" id="2081970"/>
    <lineage>
        <taxon>Bacteria</taxon>
        <taxon>Bacillati</taxon>
        <taxon>Bacillota</taxon>
        <taxon>Bacilli</taxon>
        <taxon>Bacillales</taxon>
        <taxon>Paenibacillaceae</taxon>
        <taxon>Paenibacillus</taxon>
    </lineage>
</organism>
<proteinExistence type="predicted"/>
<keyword evidence="3" id="KW-1185">Reference proteome</keyword>
<accession>A0A328U6K0</accession>
<gene>
    <name evidence="2" type="ORF">DL346_07040</name>
</gene>
<sequence length="153" mass="17204">MYLIASFEQTIYLEIALKTLEQHGVRKQQILAVPLDKGPETRRIFDTMHYSDGYSLFDVAAVLATCGMLLGAIYGFVLEWGPIIWGIIGFILGAGLGLLLKYIFMKKQKAVKKANALTAEVFIMIDCLENQGEWIERVLWENHALGIAKLRQG</sequence>
<comment type="caution">
    <text evidence="2">The sequence shown here is derived from an EMBL/GenBank/DDBJ whole genome shotgun (WGS) entry which is preliminary data.</text>
</comment>
<evidence type="ECO:0000313" key="3">
    <source>
        <dbReference type="Proteomes" id="UP000249260"/>
    </source>
</evidence>
<evidence type="ECO:0000256" key="1">
    <source>
        <dbReference type="SAM" id="Phobius"/>
    </source>
</evidence>
<name>A0A328U6K0_9BACL</name>